<reference evidence="4 5" key="1">
    <citation type="submission" date="2018-11" db="EMBL/GenBank/DDBJ databases">
        <title>Sequencing the genomes of 1000 actinobacteria strains.</title>
        <authorList>
            <person name="Klenk H.-P."/>
        </authorList>
    </citation>
    <scope>NUCLEOTIDE SEQUENCE [LARGE SCALE GENOMIC DNA]</scope>
    <source>
        <strain evidence="4 5">DSM 11294</strain>
    </source>
</reference>
<evidence type="ECO:0000259" key="3">
    <source>
        <dbReference type="SMART" id="SM00507"/>
    </source>
</evidence>
<feature type="compositionally biased region" description="Polar residues" evidence="2">
    <location>
        <begin position="415"/>
        <end position="430"/>
    </location>
</feature>
<dbReference type="GO" id="GO:0004519">
    <property type="term" value="F:endonuclease activity"/>
    <property type="evidence" value="ECO:0007669"/>
    <property type="project" value="UniProtKB-KW"/>
</dbReference>
<keyword evidence="5" id="KW-1185">Reference proteome</keyword>
<dbReference type="InterPro" id="IPR003615">
    <property type="entry name" value="HNH_nuc"/>
</dbReference>
<dbReference type="RefSeq" id="WP_170163132.1">
    <property type="nucleotide sequence ID" value="NZ_RKHK01000001.1"/>
</dbReference>
<dbReference type="Gene3D" id="1.10.30.50">
    <property type="match status" value="1"/>
</dbReference>
<dbReference type="AlphaFoldDB" id="A0A3N2B931"/>
<evidence type="ECO:0000256" key="2">
    <source>
        <dbReference type="SAM" id="MobiDB-lite"/>
    </source>
</evidence>
<feature type="compositionally biased region" description="Basic residues" evidence="2">
    <location>
        <begin position="479"/>
        <end position="491"/>
    </location>
</feature>
<dbReference type="SMART" id="SM00507">
    <property type="entry name" value="HNHc"/>
    <property type="match status" value="1"/>
</dbReference>
<dbReference type="EMBL" id="RKHK01000001">
    <property type="protein sequence ID" value="ROR71750.1"/>
    <property type="molecule type" value="Genomic_DNA"/>
</dbReference>
<dbReference type="GO" id="GO:0008270">
    <property type="term" value="F:zinc ion binding"/>
    <property type="evidence" value="ECO:0007669"/>
    <property type="project" value="InterPro"/>
</dbReference>
<keyword evidence="4" id="KW-0255">Endonuclease</keyword>
<dbReference type="InterPro" id="IPR002711">
    <property type="entry name" value="HNH"/>
</dbReference>
<comment type="similarity">
    <text evidence="1">Belongs to the Rv1128c/1148c/1588c/1702c/1945/3466 family.</text>
</comment>
<protein>
    <submittedName>
        <fullName evidence="4">HNH endonuclease</fullName>
    </submittedName>
</protein>
<comment type="caution">
    <text evidence="4">The sequence shown here is derived from an EMBL/GenBank/DDBJ whole genome shotgun (WGS) entry which is preliminary data.</text>
</comment>
<feature type="compositionally biased region" description="Basic and acidic residues" evidence="2">
    <location>
        <begin position="87"/>
        <end position="105"/>
    </location>
</feature>
<organism evidence="4 5">
    <name type="scientific">Bogoriella caseilytica</name>
    <dbReference type="NCBI Taxonomy" id="56055"/>
    <lineage>
        <taxon>Bacteria</taxon>
        <taxon>Bacillati</taxon>
        <taxon>Actinomycetota</taxon>
        <taxon>Actinomycetes</taxon>
        <taxon>Micrococcales</taxon>
        <taxon>Bogoriellaceae</taxon>
        <taxon>Bogoriella</taxon>
    </lineage>
</organism>
<sequence>MASEKTLRLQAGRSDELLERASHLSGSALALLMAGVDVEDLDGFDSVEAVAAWGRVASWAQARQAEAAARVERHLQDHYGPGELEGEDRQRSISPDSRARKTLEPRASRDLAMRLGWTRRAAAHLIATGLSMQGPLQATAEALEEGRICWRKATVMADGLRGMALPVAIHVEDAVLPSAPGRTPNQLARDVAREVIDADPEGAVSRHEQARAGRRVTRPQALPDGMARISAILPADAAVRIDQALTSAVRRARGSGEPRTSDQLRADSLVAALGSGQHLSGTAGASINVTVPWHILVGEGADRAGVAHLEGYGAIDPLTARAIAAGGVWRRLVTDPLSGAVLDVGRSTYRPPAGVARSVRARDGTCTRPGCTVSAENCELDHITPFSHGGATSAENLAALCPADHRAKSRGEFSVSRNSSTGVITWTSPTGHRYRRDPAGVTTINGPPGPASNESPSRHIRPTRREHDVAEAPGSPRSRTPHRAGASRHRDHPAVTDADPPY</sequence>
<dbReference type="Pfam" id="PF02720">
    <property type="entry name" value="DUF222"/>
    <property type="match status" value="1"/>
</dbReference>
<dbReference type="Pfam" id="PF01844">
    <property type="entry name" value="HNH"/>
    <property type="match status" value="1"/>
</dbReference>
<keyword evidence="4" id="KW-0540">Nuclease</keyword>
<feature type="region of interest" description="Disordered" evidence="2">
    <location>
        <begin position="78"/>
        <end position="105"/>
    </location>
</feature>
<evidence type="ECO:0000313" key="4">
    <source>
        <dbReference type="EMBL" id="ROR71750.1"/>
    </source>
</evidence>
<proteinExistence type="inferred from homology"/>
<evidence type="ECO:0000256" key="1">
    <source>
        <dbReference type="ARBA" id="ARBA00023450"/>
    </source>
</evidence>
<dbReference type="InterPro" id="IPR003870">
    <property type="entry name" value="DUF222"/>
</dbReference>
<feature type="domain" description="HNH nuclease" evidence="3">
    <location>
        <begin position="354"/>
        <end position="406"/>
    </location>
</feature>
<evidence type="ECO:0000313" key="5">
    <source>
        <dbReference type="Proteomes" id="UP000280668"/>
    </source>
</evidence>
<dbReference type="GO" id="GO:0003676">
    <property type="term" value="F:nucleic acid binding"/>
    <property type="evidence" value="ECO:0007669"/>
    <property type="project" value="InterPro"/>
</dbReference>
<name>A0A3N2B931_9MICO</name>
<gene>
    <name evidence="4" type="ORF">EDD31_0088</name>
</gene>
<keyword evidence="4" id="KW-0378">Hydrolase</keyword>
<dbReference type="Proteomes" id="UP000280668">
    <property type="component" value="Unassembled WGS sequence"/>
</dbReference>
<accession>A0A3N2B931</accession>
<dbReference type="CDD" id="cd00085">
    <property type="entry name" value="HNHc"/>
    <property type="match status" value="1"/>
</dbReference>
<feature type="region of interest" description="Disordered" evidence="2">
    <location>
        <begin position="411"/>
        <end position="502"/>
    </location>
</feature>